<comment type="caution">
    <text evidence="4">The sequence shown here is derived from an EMBL/GenBank/DDBJ whole genome shotgun (WGS) entry which is preliminary data.</text>
</comment>
<dbReference type="PROSITE" id="PS50222">
    <property type="entry name" value="EF_HAND_2"/>
    <property type="match status" value="2"/>
</dbReference>
<evidence type="ECO:0000313" key="4">
    <source>
        <dbReference type="EMBL" id="KAL1503399.1"/>
    </source>
</evidence>
<sequence length="407" mass="43847">MSITPPPGVVSGQQFQFATPDGRIHQTTVPPHARPGCAFIVEVVPAPQQVPQAVAAPALTHAPPQPHALAQPAHAAAPPPSYFPTPYAAPPAVAVAPHCGGVGVEACASSMAGCSLGPSTMGSRPAGGGGSCQGEASAEPVVLMGLPVEEERPATPPADRTSAERHAECPICFAPLHSAPVGIFLDAAGKRVSQHFFNLEAAQSWIRSGNGLCPLTRRPVASVLPVPDIRTDPDGWFRAVDIDGDGKLSRREVVECLKAQLPIDNEALDKAVNDPTHWMWQQWDKDGSGHIERDELLQDQGLASYIRTAYHRSVMEVIPDIRNDKHAWFEYWDEDSSGSLEKDEVVRALLKTFKLTQDQDRVLRMRSDVDAIWPIFDSDGSGSIEKDEFLLPDEGFADMVLANLHLS</sequence>
<gene>
    <name evidence="3" type="ORF">AB1Y20_011443</name>
    <name evidence="4" type="ORF">AB1Y20_011450</name>
</gene>
<dbReference type="AlphaFoldDB" id="A0AB34IPK8"/>
<name>A0AB34IPK8_PRYPA</name>
<dbReference type="InterPro" id="IPR018247">
    <property type="entry name" value="EF_Hand_1_Ca_BS"/>
</dbReference>
<dbReference type="EMBL" id="JBGBPQ010000022">
    <property type="protein sequence ID" value="KAL1503392.1"/>
    <property type="molecule type" value="Genomic_DNA"/>
</dbReference>
<reference evidence="4 5" key="1">
    <citation type="journal article" date="2024" name="Science">
        <title>Giant polyketide synthase enzymes in the biosynthesis of giant marine polyether toxins.</title>
        <authorList>
            <person name="Fallon T.R."/>
            <person name="Shende V.V."/>
            <person name="Wierzbicki I.H."/>
            <person name="Pendleton A.L."/>
            <person name="Watervoot N.F."/>
            <person name="Auber R.P."/>
            <person name="Gonzalez D.J."/>
            <person name="Wisecaver J.H."/>
            <person name="Moore B.S."/>
        </authorList>
    </citation>
    <scope>NUCLEOTIDE SEQUENCE [LARGE SCALE GENOMIC DNA]</scope>
    <source>
        <strain evidence="4 5">12B1</strain>
    </source>
</reference>
<keyword evidence="1" id="KW-0106">Calcium</keyword>
<feature type="domain" description="EF-hand" evidence="2">
    <location>
        <begin position="364"/>
        <end position="399"/>
    </location>
</feature>
<feature type="domain" description="EF-hand" evidence="2">
    <location>
        <begin position="228"/>
        <end position="263"/>
    </location>
</feature>
<dbReference type="InterPro" id="IPR002048">
    <property type="entry name" value="EF_hand_dom"/>
</dbReference>
<dbReference type="Gene3D" id="1.10.238.10">
    <property type="entry name" value="EF-hand"/>
    <property type="match status" value="2"/>
</dbReference>
<organism evidence="4 5">
    <name type="scientific">Prymnesium parvum</name>
    <name type="common">Toxic golden alga</name>
    <dbReference type="NCBI Taxonomy" id="97485"/>
    <lineage>
        <taxon>Eukaryota</taxon>
        <taxon>Haptista</taxon>
        <taxon>Haptophyta</taxon>
        <taxon>Prymnesiophyceae</taxon>
        <taxon>Prymnesiales</taxon>
        <taxon>Prymnesiaceae</taxon>
        <taxon>Prymnesium</taxon>
    </lineage>
</organism>
<evidence type="ECO:0000313" key="3">
    <source>
        <dbReference type="EMBL" id="KAL1503392.1"/>
    </source>
</evidence>
<keyword evidence="5" id="KW-1185">Reference proteome</keyword>
<dbReference type="SUPFAM" id="SSF47473">
    <property type="entry name" value="EF-hand"/>
    <property type="match status" value="1"/>
</dbReference>
<dbReference type="Pfam" id="PF13202">
    <property type="entry name" value="EF-hand_5"/>
    <property type="match status" value="2"/>
</dbReference>
<dbReference type="InterPro" id="IPR011992">
    <property type="entry name" value="EF-hand-dom_pair"/>
</dbReference>
<evidence type="ECO:0000256" key="1">
    <source>
        <dbReference type="ARBA" id="ARBA00022837"/>
    </source>
</evidence>
<dbReference type="EMBL" id="JBGBPQ010000022">
    <property type="protein sequence ID" value="KAL1503399.1"/>
    <property type="molecule type" value="Genomic_DNA"/>
</dbReference>
<dbReference type="PROSITE" id="PS00018">
    <property type="entry name" value="EF_HAND_1"/>
    <property type="match status" value="4"/>
</dbReference>
<dbReference type="Proteomes" id="UP001515480">
    <property type="component" value="Unassembled WGS sequence"/>
</dbReference>
<dbReference type="SUPFAM" id="SSF57850">
    <property type="entry name" value="RING/U-box"/>
    <property type="match status" value="1"/>
</dbReference>
<evidence type="ECO:0000313" key="5">
    <source>
        <dbReference type="Proteomes" id="UP001515480"/>
    </source>
</evidence>
<accession>A0AB34IPK8</accession>
<dbReference type="GO" id="GO:0005509">
    <property type="term" value="F:calcium ion binding"/>
    <property type="evidence" value="ECO:0007669"/>
    <property type="project" value="InterPro"/>
</dbReference>
<dbReference type="SMART" id="SM00054">
    <property type="entry name" value="EFh"/>
    <property type="match status" value="4"/>
</dbReference>
<evidence type="ECO:0000259" key="2">
    <source>
        <dbReference type="PROSITE" id="PS50222"/>
    </source>
</evidence>
<protein>
    <recommendedName>
        <fullName evidence="2">EF-hand domain-containing protein</fullName>
    </recommendedName>
</protein>
<proteinExistence type="predicted"/>